<comment type="caution">
    <text evidence="3">The sequence shown here is derived from an EMBL/GenBank/DDBJ whole genome shotgun (WGS) entry which is preliminary data.</text>
</comment>
<dbReference type="AlphaFoldDB" id="A0A9P7KE07"/>
<keyword evidence="2" id="KW-0812">Transmembrane</keyword>
<evidence type="ECO:0000256" key="2">
    <source>
        <dbReference type="SAM" id="Phobius"/>
    </source>
</evidence>
<proteinExistence type="predicted"/>
<feature type="region of interest" description="Disordered" evidence="1">
    <location>
        <begin position="190"/>
        <end position="210"/>
    </location>
</feature>
<keyword evidence="2" id="KW-1133">Transmembrane helix</keyword>
<accession>A0A9P7KE07</accession>
<reference evidence="3" key="1">
    <citation type="submission" date="2020-07" db="EMBL/GenBank/DDBJ databases">
        <authorList>
            <person name="Nieuwenhuis M."/>
            <person name="Van De Peppel L.J.J."/>
        </authorList>
    </citation>
    <scope>NUCLEOTIDE SEQUENCE</scope>
    <source>
        <strain evidence="3">AP01</strain>
        <tissue evidence="3">Mycelium</tissue>
    </source>
</reference>
<feature type="transmembrane region" description="Helical" evidence="2">
    <location>
        <begin position="64"/>
        <end position="87"/>
    </location>
</feature>
<gene>
    <name evidence="3" type="ORF">DXG03_006229</name>
</gene>
<keyword evidence="4" id="KW-1185">Reference proteome</keyword>
<evidence type="ECO:0000313" key="4">
    <source>
        <dbReference type="Proteomes" id="UP000775547"/>
    </source>
</evidence>
<dbReference type="EMBL" id="JABCKV010000040">
    <property type="protein sequence ID" value="KAG5645405.1"/>
    <property type="molecule type" value="Genomic_DNA"/>
</dbReference>
<evidence type="ECO:0000313" key="3">
    <source>
        <dbReference type="EMBL" id="KAG5645405.1"/>
    </source>
</evidence>
<name>A0A9P7KE07_9AGAR</name>
<reference evidence="3" key="2">
    <citation type="submission" date="2021-10" db="EMBL/GenBank/DDBJ databases">
        <title>Phylogenomics reveals ancestral predisposition of the termite-cultivated fungus Termitomyces towards a domesticated lifestyle.</title>
        <authorList>
            <person name="Auxier B."/>
            <person name="Grum-Grzhimaylo A."/>
            <person name="Cardenas M.E."/>
            <person name="Lodge J.D."/>
            <person name="Laessoe T."/>
            <person name="Pedersen O."/>
            <person name="Smith M.E."/>
            <person name="Kuyper T.W."/>
            <person name="Franco-Molano E.A."/>
            <person name="Baroni T.J."/>
            <person name="Aanen D.K."/>
        </authorList>
    </citation>
    <scope>NUCLEOTIDE SEQUENCE</scope>
    <source>
        <strain evidence="3">AP01</strain>
        <tissue evidence="3">Mycelium</tissue>
    </source>
</reference>
<sequence>MRYLHDVRWLPLPAVLIHTKLIRHARGSAVELTYNRWSTPASNLEDSANGKGSPPPNEYVLRPAWQRTGLCAAHMIFGIGIAVALLVTQTRFIRTLTIIPPSGSDGRRVFVQCAHNLRKNGLVFPYNKCSIRDGRNKTEMILRVAGERGHWHLGLEDAVIHGREIPLPEARAEVLADWGGKRAATLLSPKPKQALDRRWKSGPIRRAGGN</sequence>
<keyword evidence="2" id="KW-0472">Membrane</keyword>
<evidence type="ECO:0000256" key="1">
    <source>
        <dbReference type="SAM" id="MobiDB-lite"/>
    </source>
</evidence>
<dbReference type="Proteomes" id="UP000775547">
    <property type="component" value="Unassembled WGS sequence"/>
</dbReference>
<dbReference type="OrthoDB" id="2607755at2759"/>
<organism evidence="3 4">
    <name type="scientific">Asterophora parasitica</name>
    <dbReference type="NCBI Taxonomy" id="117018"/>
    <lineage>
        <taxon>Eukaryota</taxon>
        <taxon>Fungi</taxon>
        <taxon>Dikarya</taxon>
        <taxon>Basidiomycota</taxon>
        <taxon>Agaricomycotina</taxon>
        <taxon>Agaricomycetes</taxon>
        <taxon>Agaricomycetidae</taxon>
        <taxon>Agaricales</taxon>
        <taxon>Tricholomatineae</taxon>
        <taxon>Lyophyllaceae</taxon>
        <taxon>Asterophora</taxon>
    </lineage>
</organism>
<protein>
    <submittedName>
        <fullName evidence="3">Uncharacterized protein</fullName>
    </submittedName>
</protein>